<dbReference type="RefSeq" id="XP_033580511.1">
    <property type="nucleotide sequence ID" value="XM_033719458.1"/>
</dbReference>
<dbReference type="GeneID" id="54460351"/>
<evidence type="ECO:0000313" key="3">
    <source>
        <dbReference type="EMBL" id="KAF2813547.1"/>
    </source>
</evidence>
<evidence type="ECO:0000313" key="4">
    <source>
        <dbReference type="Proteomes" id="UP000504636"/>
    </source>
</evidence>
<gene>
    <name evidence="3 5" type="ORF">BDZ99DRAFT_460774</name>
</gene>
<dbReference type="Proteomes" id="UP000504636">
    <property type="component" value="Unplaced"/>
</dbReference>
<name>A0A6A6YZZ4_9PEZI</name>
<dbReference type="EMBL" id="MU003696">
    <property type="protein sequence ID" value="KAF2813547.1"/>
    <property type="molecule type" value="Genomic_DNA"/>
</dbReference>
<keyword evidence="2" id="KW-1133">Transmembrane helix</keyword>
<sequence>MAPAATSSAPTSTSSTTATASSSSTPRSGFGTASIVAITIFALFVVIAVLSGTLFFLNRRRQHAKLPPDQRPTSTYRPYRSSSSKSKSASIGLLANADTPGSAVDDKASMFSRDSATLSLYVPEEHEGLRRSSISSPTLVPIIVSPADEGHDPFSPAGRRGRGMSIRSGNEEQDLGVARGRVRSASTASVRYYDSKAGATPPPVPALPPS</sequence>
<keyword evidence="2" id="KW-0472">Membrane</keyword>
<feature type="region of interest" description="Disordered" evidence="1">
    <location>
        <begin position="1"/>
        <end position="28"/>
    </location>
</feature>
<protein>
    <submittedName>
        <fullName evidence="3 5">Uncharacterized protein</fullName>
    </submittedName>
</protein>
<feature type="region of interest" description="Disordered" evidence="1">
    <location>
        <begin position="65"/>
        <end position="91"/>
    </location>
</feature>
<dbReference type="OrthoDB" id="3783802at2759"/>
<feature type="region of interest" description="Disordered" evidence="1">
    <location>
        <begin position="145"/>
        <end position="187"/>
    </location>
</feature>
<feature type="compositionally biased region" description="Low complexity" evidence="1">
    <location>
        <begin position="1"/>
        <end position="26"/>
    </location>
</feature>
<reference evidence="5" key="2">
    <citation type="submission" date="2020-04" db="EMBL/GenBank/DDBJ databases">
        <authorList>
            <consortium name="NCBI Genome Project"/>
        </authorList>
    </citation>
    <scope>NUCLEOTIDE SEQUENCE</scope>
    <source>
        <strain evidence="5">CBS 304.34</strain>
    </source>
</reference>
<reference evidence="5" key="3">
    <citation type="submission" date="2025-04" db="UniProtKB">
        <authorList>
            <consortium name="RefSeq"/>
        </authorList>
    </citation>
    <scope>IDENTIFICATION</scope>
    <source>
        <strain evidence="5">CBS 304.34</strain>
    </source>
</reference>
<proteinExistence type="predicted"/>
<evidence type="ECO:0000256" key="2">
    <source>
        <dbReference type="SAM" id="Phobius"/>
    </source>
</evidence>
<keyword evidence="2" id="KW-0812">Transmembrane</keyword>
<reference evidence="3 5" key="1">
    <citation type="journal article" date="2020" name="Stud. Mycol.">
        <title>101 Dothideomycetes genomes: a test case for predicting lifestyles and emergence of pathogens.</title>
        <authorList>
            <person name="Haridas S."/>
            <person name="Albert R."/>
            <person name="Binder M."/>
            <person name="Bloem J."/>
            <person name="Labutti K."/>
            <person name="Salamov A."/>
            <person name="Andreopoulos B."/>
            <person name="Baker S."/>
            <person name="Barry K."/>
            <person name="Bills G."/>
            <person name="Bluhm B."/>
            <person name="Cannon C."/>
            <person name="Castanera R."/>
            <person name="Culley D."/>
            <person name="Daum C."/>
            <person name="Ezra D."/>
            <person name="Gonzalez J."/>
            <person name="Henrissat B."/>
            <person name="Kuo A."/>
            <person name="Liang C."/>
            <person name="Lipzen A."/>
            <person name="Lutzoni F."/>
            <person name="Magnuson J."/>
            <person name="Mondo S."/>
            <person name="Nolan M."/>
            <person name="Ohm R."/>
            <person name="Pangilinan J."/>
            <person name="Park H.-J."/>
            <person name="Ramirez L."/>
            <person name="Alfaro M."/>
            <person name="Sun H."/>
            <person name="Tritt A."/>
            <person name="Yoshinaga Y."/>
            <person name="Zwiers L.-H."/>
            <person name="Turgeon B."/>
            <person name="Goodwin S."/>
            <person name="Spatafora J."/>
            <person name="Crous P."/>
            <person name="Grigoriev I."/>
        </authorList>
    </citation>
    <scope>NUCLEOTIDE SEQUENCE</scope>
    <source>
        <strain evidence="3 5">CBS 304.34</strain>
    </source>
</reference>
<feature type="compositionally biased region" description="Low complexity" evidence="1">
    <location>
        <begin position="72"/>
        <end position="88"/>
    </location>
</feature>
<keyword evidence="4" id="KW-1185">Reference proteome</keyword>
<evidence type="ECO:0000256" key="1">
    <source>
        <dbReference type="SAM" id="MobiDB-lite"/>
    </source>
</evidence>
<organism evidence="3">
    <name type="scientific">Mytilinidion resinicola</name>
    <dbReference type="NCBI Taxonomy" id="574789"/>
    <lineage>
        <taxon>Eukaryota</taxon>
        <taxon>Fungi</taxon>
        <taxon>Dikarya</taxon>
        <taxon>Ascomycota</taxon>
        <taxon>Pezizomycotina</taxon>
        <taxon>Dothideomycetes</taxon>
        <taxon>Pleosporomycetidae</taxon>
        <taxon>Mytilinidiales</taxon>
        <taxon>Mytilinidiaceae</taxon>
        <taxon>Mytilinidion</taxon>
    </lineage>
</organism>
<dbReference type="AlphaFoldDB" id="A0A6A6YZZ4"/>
<accession>A0A6A6YZZ4</accession>
<evidence type="ECO:0000313" key="5">
    <source>
        <dbReference type="RefSeq" id="XP_033580511.1"/>
    </source>
</evidence>
<feature type="transmembrane region" description="Helical" evidence="2">
    <location>
        <begin position="33"/>
        <end position="57"/>
    </location>
</feature>